<accession>A0A2T1DX92</accession>
<dbReference type="EMBL" id="PVWK01000135">
    <property type="protein sequence ID" value="PSB24994.1"/>
    <property type="molecule type" value="Genomic_DNA"/>
</dbReference>
<proteinExistence type="predicted"/>
<feature type="compositionally biased region" description="Polar residues" evidence="1">
    <location>
        <begin position="16"/>
        <end position="26"/>
    </location>
</feature>
<feature type="region of interest" description="Disordered" evidence="1">
    <location>
        <begin position="1"/>
        <end position="26"/>
    </location>
</feature>
<name>A0A2T1DX92_9CYAN</name>
<reference evidence="2 3" key="2">
    <citation type="submission" date="2018-03" db="EMBL/GenBank/DDBJ databases">
        <title>The ancient ancestry and fast evolution of plastids.</title>
        <authorList>
            <person name="Moore K.R."/>
            <person name="Magnabosco C."/>
            <person name="Momper L."/>
            <person name="Gold D.A."/>
            <person name="Bosak T."/>
            <person name="Fournier G.P."/>
        </authorList>
    </citation>
    <scope>NUCLEOTIDE SEQUENCE [LARGE SCALE GENOMIC DNA]</scope>
    <source>
        <strain evidence="2 3">ULC18</strain>
    </source>
</reference>
<dbReference type="RefSeq" id="WP_146141257.1">
    <property type="nucleotide sequence ID" value="NZ_CAWNSW010000033.1"/>
</dbReference>
<dbReference type="Proteomes" id="UP000239576">
    <property type="component" value="Unassembled WGS sequence"/>
</dbReference>
<reference evidence="3" key="1">
    <citation type="submission" date="2018-02" db="EMBL/GenBank/DDBJ databases">
        <authorList>
            <person name="Moore K."/>
            <person name="Momper L."/>
        </authorList>
    </citation>
    <scope>NUCLEOTIDE SEQUENCE [LARGE SCALE GENOMIC DNA]</scope>
    <source>
        <strain evidence="3">ULC18</strain>
    </source>
</reference>
<organism evidence="2 3">
    <name type="scientific">Stenomitos frigidus ULC18</name>
    <dbReference type="NCBI Taxonomy" id="2107698"/>
    <lineage>
        <taxon>Bacteria</taxon>
        <taxon>Bacillati</taxon>
        <taxon>Cyanobacteriota</taxon>
        <taxon>Cyanophyceae</taxon>
        <taxon>Leptolyngbyales</taxon>
        <taxon>Leptolyngbyaceae</taxon>
        <taxon>Stenomitos</taxon>
    </lineage>
</organism>
<evidence type="ECO:0000256" key="1">
    <source>
        <dbReference type="SAM" id="MobiDB-lite"/>
    </source>
</evidence>
<evidence type="ECO:0000313" key="3">
    <source>
        <dbReference type="Proteomes" id="UP000239576"/>
    </source>
</evidence>
<sequence length="229" mass="23936">MACTTTVESVEAPTVETASSGRSLSTPTEALLPALELGQNVELAIVEPVTEAESSDHSFVAPEPHSCHSFVEPLNERPELPNGAVRTAATVLALPVTSDLTVNVQAPLSSDQESKAPTIELRAALEMADKIVAEHAMNGSAEQVLKTPETFEQSTSFILGANTLGVLGANESTVPESLPVIPLAEPMVETAPLAVEQGAVTPATPLPEPPPPVDRVQELATFAELLLHT</sequence>
<keyword evidence="3" id="KW-1185">Reference proteome</keyword>
<gene>
    <name evidence="2" type="ORF">C7B82_24860</name>
</gene>
<evidence type="ECO:0000313" key="2">
    <source>
        <dbReference type="EMBL" id="PSB24994.1"/>
    </source>
</evidence>
<comment type="caution">
    <text evidence="2">The sequence shown here is derived from an EMBL/GenBank/DDBJ whole genome shotgun (WGS) entry which is preliminary data.</text>
</comment>
<dbReference type="AlphaFoldDB" id="A0A2T1DX92"/>
<protein>
    <submittedName>
        <fullName evidence="2">Uncharacterized protein</fullName>
    </submittedName>
</protein>